<dbReference type="Gene3D" id="3.30.200.20">
    <property type="entry name" value="Phosphorylase Kinase, domain 1"/>
    <property type="match status" value="1"/>
</dbReference>
<dbReference type="RefSeq" id="WP_006901985.1">
    <property type="nucleotide sequence ID" value="NZ_CAACYD010000007.1"/>
</dbReference>
<dbReference type="GeneID" id="60751501"/>
<dbReference type="AlphaFoldDB" id="A0ABD7V7N3"/>
<feature type="domain" description="Aminoglycoside phosphotransferase" evidence="1">
    <location>
        <begin position="41"/>
        <end position="266"/>
    </location>
</feature>
<proteinExistence type="predicted"/>
<name>A0ABD7V7N3_9ACTN</name>
<dbReference type="InterPro" id="IPR052898">
    <property type="entry name" value="ACAD10-like"/>
</dbReference>
<keyword evidence="2" id="KW-0808">Transferase</keyword>
<dbReference type="Proteomes" id="UP000360750">
    <property type="component" value="Unassembled WGS sequence"/>
</dbReference>
<dbReference type="InterPro" id="IPR002575">
    <property type="entry name" value="Aminoglycoside_PTrfase"/>
</dbReference>
<sequence length="359" mass="40293">MADEVAGASAVRDEDAFDVEAVASWLRAAAPDVEGLDAVPEVRQFSGGASNLTFLLRYPTRDLILRHAPRGTKAKGAHDMRREYRIQSELADVIPYIAPMIAFCDDPSVLGADFYVMGRIDGVIPRKEWPADVPLSPEQARQLCFNFIDTLVEVHSVDVTKTGLGDLGKGPGYVKRQVGGWITRFRNAHTPDVPDLETSMGWLEANQPDDVGNCVIHNDFKLDNVVLDKNDPTKVIGILDWEMATLGDPLMDVAGSMAYWIQADDSDAQKMMRRVPTHLPGMITRAEFVERYCERMGFEMTPDKWRWYEAFGLFRAAVIAQQIYYRYYHGQTHNEAFAFLGEAVKLLDGRLGEIIYRVG</sequence>
<evidence type="ECO:0000313" key="2">
    <source>
        <dbReference type="EMBL" id="VFA89951.1"/>
    </source>
</evidence>
<dbReference type="PANTHER" id="PTHR47829:SF1">
    <property type="entry name" value="HAD FAMILY PHOSPHATASE"/>
    <property type="match status" value="1"/>
</dbReference>
<accession>A0ABD7V7N3</accession>
<dbReference type="InterPro" id="IPR041726">
    <property type="entry name" value="ACAD10_11_N"/>
</dbReference>
<dbReference type="SUPFAM" id="SSF56112">
    <property type="entry name" value="Protein kinase-like (PK-like)"/>
    <property type="match status" value="1"/>
</dbReference>
<dbReference type="InterPro" id="IPR011009">
    <property type="entry name" value="Kinase-like_dom_sf"/>
</dbReference>
<gene>
    <name evidence="2" type="ORF">NCTC8139_03528</name>
</gene>
<dbReference type="EMBL" id="CAACYD010000007">
    <property type="protein sequence ID" value="VFA89951.1"/>
    <property type="molecule type" value="Genomic_DNA"/>
</dbReference>
<dbReference type="PANTHER" id="PTHR47829">
    <property type="entry name" value="HYDROLASE, PUTATIVE (AFU_ORTHOLOGUE AFUA_1G12880)-RELATED"/>
    <property type="match status" value="1"/>
</dbReference>
<dbReference type="Gene3D" id="3.90.1200.10">
    <property type="match status" value="1"/>
</dbReference>
<dbReference type="Pfam" id="PF01636">
    <property type="entry name" value="APH"/>
    <property type="match status" value="1"/>
</dbReference>
<keyword evidence="2" id="KW-0418">Kinase</keyword>
<reference evidence="2 3" key="1">
    <citation type="submission" date="2019-02" db="EMBL/GenBank/DDBJ databases">
        <authorList>
            <consortium name="Pathogen Informatics"/>
        </authorList>
    </citation>
    <scope>NUCLEOTIDE SEQUENCE [LARGE SCALE GENOMIC DNA]</scope>
    <source>
        <strain evidence="2 3">3012STDY6756503</strain>
    </source>
</reference>
<organism evidence="2 3">
    <name type="scientific">Gordonia paraffinivorans</name>
    <dbReference type="NCBI Taxonomy" id="175628"/>
    <lineage>
        <taxon>Bacteria</taxon>
        <taxon>Bacillati</taxon>
        <taxon>Actinomycetota</taxon>
        <taxon>Actinomycetes</taxon>
        <taxon>Mycobacteriales</taxon>
        <taxon>Gordoniaceae</taxon>
        <taxon>Gordonia</taxon>
    </lineage>
</organism>
<comment type="caution">
    <text evidence="2">The sequence shown here is derived from an EMBL/GenBank/DDBJ whole genome shotgun (WGS) entry which is preliminary data.</text>
</comment>
<evidence type="ECO:0000259" key="1">
    <source>
        <dbReference type="Pfam" id="PF01636"/>
    </source>
</evidence>
<dbReference type="CDD" id="cd05154">
    <property type="entry name" value="ACAD10_11_N-like"/>
    <property type="match status" value="1"/>
</dbReference>
<dbReference type="GO" id="GO:0016301">
    <property type="term" value="F:kinase activity"/>
    <property type="evidence" value="ECO:0007669"/>
    <property type="project" value="UniProtKB-KW"/>
</dbReference>
<evidence type="ECO:0000313" key="3">
    <source>
        <dbReference type="Proteomes" id="UP000360750"/>
    </source>
</evidence>
<protein>
    <submittedName>
        <fullName evidence="2">Thiamine kinase</fullName>
    </submittedName>
</protein>